<name>A0A9N9IE44_9GLOM</name>
<dbReference type="Proteomes" id="UP000789508">
    <property type="component" value="Unassembled WGS sequence"/>
</dbReference>
<reference evidence="3" key="1">
    <citation type="submission" date="2021-06" db="EMBL/GenBank/DDBJ databases">
        <authorList>
            <person name="Kallberg Y."/>
            <person name="Tangrot J."/>
            <person name="Rosling A."/>
        </authorList>
    </citation>
    <scope>NUCLEOTIDE SEQUENCE</scope>
    <source>
        <strain evidence="3">FL130A</strain>
    </source>
</reference>
<protein>
    <submittedName>
        <fullName evidence="3">1942_t:CDS:1</fullName>
    </submittedName>
</protein>
<feature type="coiled-coil region" evidence="1">
    <location>
        <begin position="107"/>
        <end position="134"/>
    </location>
</feature>
<dbReference type="AlphaFoldDB" id="A0A9N9IE44"/>
<sequence>NDINLRKNSRTGKVSNNILSFEIVMKVITFIGNFAKQNGLPSPGRNFRDNTYAIIYLPADITYSSLYIQYTEATENNNQHQIDMRFNANYWLVEEKETKVLEWHKYIKCAYKERENYKQQIKLAYENIQNFEINNLVRAGKPNSLNITDKVYFKSLYKVHLFGICDDAFSRQINYLIKENELVGKGADTVISLVHNWGKDPNYFELHGLGEKNLVIHTDNYSEQNKNNAMIAYLTWRVLTGLHDSITYCFMVAEHTKFSPDGFFGLIKLLLRKSEVDNLDDLVKVVQNSTPGRYNIAQTVFDNKKNQILNPGKVKISTSSYGEKTLVQIEKTMKNDNLIDDSP</sequence>
<evidence type="ECO:0000256" key="1">
    <source>
        <dbReference type="SAM" id="Coils"/>
    </source>
</evidence>
<dbReference type="InterPro" id="IPR057191">
    <property type="entry name" value="DUF7869"/>
</dbReference>
<dbReference type="PANTHER" id="PTHR34415">
    <property type="entry name" value="INTEGRASE CATALYTIC DOMAIN-CONTAINING PROTEIN"/>
    <property type="match status" value="1"/>
</dbReference>
<proteinExistence type="predicted"/>
<gene>
    <name evidence="3" type="ORF">ALEPTO_LOCUS12653</name>
</gene>
<keyword evidence="4" id="KW-1185">Reference proteome</keyword>
<keyword evidence="1" id="KW-0175">Coiled coil</keyword>
<dbReference type="Pfam" id="PF25273">
    <property type="entry name" value="DUF7869"/>
    <property type="match status" value="1"/>
</dbReference>
<dbReference type="OrthoDB" id="2418329at2759"/>
<feature type="domain" description="DUF7869" evidence="2">
    <location>
        <begin position="212"/>
        <end position="305"/>
    </location>
</feature>
<evidence type="ECO:0000313" key="4">
    <source>
        <dbReference type="Proteomes" id="UP000789508"/>
    </source>
</evidence>
<organism evidence="3 4">
    <name type="scientific">Ambispora leptoticha</name>
    <dbReference type="NCBI Taxonomy" id="144679"/>
    <lineage>
        <taxon>Eukaryota</taxon>
        <taxon>Fungi</taxon>
        <taxon>Fungi incertae sedis</taxon>
        <taxon>Mucoromycota</taxon>
        <taxon>Glomeromycotina</taxon>
        <taxon>Glomeromycetes</taxon>
        <taxon>Archaeosporales</taxon>
        <taxon>Ambisporaceae</taxon>
        <taxon>Ambispora</taxon>
    </lineage>
</organism>
<accession>A0A9N9IE44</accession>
<dbReference type="EMBL" id="CAJVPS010030869">
    <property type="protein sequence ID" value="CAG8731847.1"/>
    <property type="molecule type" value="Genomic_DNA"/>
</dbReference>
<comment type="caution">
    <text evidence="3">The sequence shown here is derived from an EMBL/GenBank/DDBJ whole genome shotgun (WGS) entry which is preliminary data.</text>
</comment>
<dbReference type="PANTHER" id="PTHR34415:SF1">
    <property type="entry name" value="INTEGRASE CATALYTIC DOMAIN-CONTAINING PROTEIN"/>
    <property type="match status" value="1"/>
</dbReference>
<evidence type="ECO:0000259" key="2">
    <source>
        <dbReference type="Pfam" id="PF25273"/>
    </source>
</evidence>
<feature type="non-terminal residue" evidence="3">
    <location>
        <position position="343"/>
    </location>
</feature>
<feature type="non-terminal residue" evidence="3">
    <location>
        <position position="1"/>
    </location>
</feature>
<evidence type="ECO:0000313" key="3">
    <source>
        <dbReference type="EMBL" id="CAG8731847.1"/>
    </source>
</evidence>